<evidence type="ECO:0000256" key="1">
    <source>
        <dbReference type="SAM" id="MobiDB-lite"/>
    </source>
</evidence>
<feature type="chain" id="PRO_5038731927" description="Secreted protein" evidence="2">
    <location>
        <begin position="26"/>
        <end position="192"/>
    </location>
</feature>
<gene>
    <name evidence="3" type="ORF">Pflav_021810</name>
</gene>
<feature type="region of interest" description="Disordered" evidence="1">
    <location>
        <begin position="29"/>
        <end position="51"/>
    </location>
</feature>
<organism evidence="3 4">
    <name type="scientific">Phytohabitans flavus</name>
    <dbReference type="NCBI Taxonomy" id="1076124"/>
    <lineage>
        <taxon>Bacteria</taxon>
        <taxon>Bacillati</taxon>
        <taxon>Actinomycetota</taxon>
        <taxon>Actinomycetes</taxon>
        <taxon>Micromonosporales</taxon>
        <taxon>Micromonosporaceae</taxon>
    </lineage>
</organism>
<sequence length="192" mass="19278">MLMPARREYAVPTVAVLLAVLVAAAGCGSDASDPPAPDSSPKESATVEPVPTTDLTALVCGATFTPPTGGGLYLSGRFPASTPASGPAVTGAVEVNSPRAVSGVVAPSAEVFLVRDGRIATVPLPQDTAGKKLDLKPSQPHELPGDAALVSCAAGGEPLAPGTYQMYARVVFTPDSGTPVESFGGPWPIDVT</sequence>
<evidence type="ECO:0000313" key="3">
    <source>
        <dbReference type="EMBL" id="BCB75771.1"/>
    </source>
</evidence>
<evidence type="ECO:0000313" key="4">
    <source>
        <dbReference type="Proteomes" id="UP000502508"/>
    </source>
</evidence>
<feature type="signal peptide" evidence="2">
    <location>
        <begin position="1"/>
        <end position="25"/>
    </location>
</feature>
<dbReference type="KEGG" id="pfla:Pflav_021810"/>
<reference evidence="3 4" key="2">
    <citation type="submission" date="2020-03" db="EMBL/GenBank/DDBJ databases">
        <authorList>
            <person name="Ichikawa N."/>
            <person name="Kimura A."/>
            <person name="Kitahashi Y."/>
            <person name="Uohara A."/>
        </authorList>
    </citation>
    <scope>NUCLEOTIDE SEQUENCE [LARGE SCALE GENOMIC DNA]</scope>
    <source>
        <strain evidence="3 4">NBRC 107702</strain>
    </source>
</reference>
<dbReference type="EMBL" id="AP022870">
    <property type="protein sequence ID" value="BCB75771.1"/>
    <property type="molecule type" value="Genomic_DNA"/>
</dbReference>
<evidence type="ECO:0000256" key="2">
    <source>
        <dbReference type="SAM" id="SignalP"/>
    </source>
</evidence>
<dbReference type="PROSITE" id="PS51257">
    <property type="entry name" value="PROKAR_LIPOPROTEIN"/>
    <property type="match status" value="1"/>
</dbReference>
<dbReference type="Proteomes" id="UP000502508">
    <property type="component" value="Chromosome"/>
</dbReference>
<keyword evidence="4" id="KW-1185">Reference proteome</keyword>
<reference evidence="3 4" key="1">
    <citation type="submission" date="2020-03" db="EMBL/GenBank/DDBJ databases">
        <title>Whole genome shotgun sequence of Phytohabitans flavus NBRC 107702.</title>
        <authorList>
            <person name="Komaki H."/>
            <person name="Tamura T."/>
        </authorList>
    </citation>
    <scope>NUCLEOTIDE SEQUENCE [LARGE SCALE GENOMIC DNA]</scope>
    <source>
        <strain evidence="3 4">NBRC 107702</strain>
    </source>
</reference>
<protein>
    <recommendedName>
        <fullName evidence="5">Secreted protein</fullName>
    </recommendedName>
</protein>
<accession>A0A6F8XPV0</accession>
<proteinExistence type="predicted"/>
<evidence type="ECO:0008006" key="5">
    <source>
        <dbReference type="Google" id="ProtNLM"/>
    </source>
</evidence>
<name>A0A6F8XPV0_9ACTN</name>
<dbReference type="AlphaFoldDB" id="A0A6F8XPV0"/>
<keyword evidence="2" id="KW-0732">Signal</keyword>